<name>A0A502GJV7_9GAMM</name>
<feature type="signal peptide" evidence="1">
    <location>
        <begin position="1"/>
        <end position="17"/>
    </location>
</feature>
<dbReference type="OrthoDB" id="6556337at2"/>
<dbReference type="AlphaFoldDB" id="A0A502GJV7"/>
<evidence type="ECO:0000313" key="2">
    <source>
        <dbReference type="EMBL" id="TPG62577.1"/>
    </source>
</evidence>
<organism evidence="2 3">
    <name type="scientific">Ewingella americana</name>
    <dbReference type="NCBI Taxonomy" id="41202"/>
    <lineage>
        <taxon>Bacteria</taxon>
        <taxon>Pseudomonadati</taxon>
        <taxon>Pseudomonadota</taxon>
        <taxon>Gammaproteobacteria</taxon>
        <taxon>Enterobacterales</taxon>
        <taxon>Yersiniaceae</taxon>
        <taxon>Ewingella</taxon>
    </lineage>
</organism>
<gene>
    <name evidence="2" type="ORF">EAH77_08790</name>
</gene>
<accession>A0A502GJV7</accession>
<proteinExistence type="predicted"/>
<evidence type="ECO:0000313" key="3">
    <source>
        <dbReference type="Proteomes" id="UP000317663"/>
    </source>
</evidence>
<dbReference type="EMBL" id="RCZD01000004">
    <property type="protein sequence ID" value="TPG62577.1"/>
    <property type="molecule type" value="Genomic_DNA"/>
</dbReference>
<sequence length="127" mass="14356">MKYLIPLLILAASPAFGQITSPDKASQDMCNTEWQISDKAGSTEDDISRIVKNAMKNFKSMGYSYSDFGIDENDYEKVSIQGADGFRKMIKGMKTYTYADGKDMFKERMMSVCLKNVMARLQKDKGM</sequence>
<comment type="caution">
    <text evidence="2">The sequence shown here is derived from an EMBL/GenBank/DDBJ whole genome shotgun (WGS) entry which is preliminary data.</text>
</comment>
<feature type="chain" id="PRO_5021475823" evidence="1">
    <location>
        <begin position="18"/>
        <end position="127"/>
    </location>
</feature>
<keyword evidence="1" id="KW-0732">Signal</keyword>
<reference evidence="2 3" key="1">
    <citation type="journal article" date="2019" name="Environ. Microbiol.">
        <title>Species interactions and distinct microbial communities in high Arctic permafrost affected cryosols are associated with the CH4 and CO2 gas fluxes.</title>
        <authorList>
            <person name="Altshuler I."/>
            <person name="Hamel J."/>
            <person name="Turney S."/>
            <person name="Magnuson E."/>
            <person name="Levesque R."/>
            <person name="Greer C."/>
            <person name="Whyte L.G."/>
        </authorList>
    </citation>
    <scope>NUCLEOTIDE SEQUENCE [LARGE SCALE GENOMIC DNA]</scope>
    <source>
        <strain evidence="2 3">E4</strain>
    </source>
</reference>
<keyword evidence="3" id="KW-1185">Reference proteome</keyword>
<protein>
    <submittedName>
        <fullName evidence="2">Uncharacterized protein</fullName>
    </submittedName>
</protein>
<dbReference type="Proteomes" id="UP000317663">
    <property type="component" value="Unassembled WGS sequence"/>
</dbReference>
<dbReference type="RefSeq" id="WP_140471757.1">
    <property type="nucleotide sequence ID" value="NZ_RCZD01000004.1"/>
</dbReference>
<evidence type="ECO:0000256" key="1">
    <source>
        <dbReference type="SAM" id="SignalP"/>
    </source>
</evidence>